<dbReference type="AlphaFoldDB" id="F9WJF0"/>
<evidence type="ECO:0000256" key="1">
    <source>
        <dbReference type="SAM" id="MobiDB-lite"/>
    </source>
</evidence>
<evidence type="ECO:0000313" key="2">
    <source>
        <dbReference type="EMBL" id="CCD17454.1"/>
    </source>
</evidence>
<accession>F9WJF0</accession>
<dbReference type="Proteomes" id="UP000000702">
    <property type="component" value="Unassembled WGS sequence"/>
</dbReference>
<protein>
    <submittedName>
        <fullName evidence="2">WGS project CAEQ00000000 data, annotated contig 903</fullName>
    </submittedName>
</protein>
<keyword evidence="3" id="KW-1185">Reference proteome</keyword>
<proteinExistence type="predicted"/>
<dbReference type="EMBL" id="CAEQ01002717">
    <property type="protein sequence ID" value="CCD17454.1"/>
    <property type="molecule type" value="Genomic_DNA"/>
</dbReference>
<organism evidence="2 3">
    <name type="scientific">Trypanosoma congolense (strain IL3000)</name>
    <dbReference type="NCBI Taxonomy" id="1068625"/>
    <lineage>
        <taxon>Eukaryota</taxon>
        <taxon>Discoba</taxon>
        <taxon>Euglenozoa</taxon>
        <taxon>Kinetoplastea</taxon>
        <taxon>Metakinetoplastina</taxon>
        <taxon>Trypanosomatida</taxon>
        <taxon>Trypanosomatidae</taxon>
        <taxon>Trypanosoma</taxon>
        <taxon>Nannomonas</taxon>
    </lineage>
</organism>
<gene>
    <name evidence="2" type="ORF">TCIL3000_0_22730</name>
</gene>
<reference evidence="2 3" key="2">
    <citation type="journal article" date="2012" name="Proc. Natl. Acad. Sci. U.S.A.">
        <title>Antigenic diversity is generated by distinct evolutionary mechanisms in African trypanosome species.</title>
        <authorList>
            <person name="Jackson A.P."/>
            <person name="Berry A."/>
            <person name="Aslett M."/>
            <person name="Allison H.C."/>
            <person name="Burton P."/>
            <person name="Vavrova-Anderson J."/>
            <person name="Brown R."/>
            <person name="Browne H."/>
            <person name="Corton N."/>
            <person name="Hauser H."/>
            <person name="Gamble J."/>
            <person name="Gilderthorp R."/>
            <person name="Marcello L."/>
            <person name="McQuillan J."/>
            <person name="Otto T.D."/>
            <person name="Quail M.A."/>
            <person name="Sanders M.J."/>
            <person name="van Tonder A."/>
            <person name="Ginger M.L."/>
            <person name="Field M.C."/>
            <person name="Barry J.D."/>
            <person name="Hertz-Fowler C."/>
            <person name="Berriman M."/>
        </authorList>
    </citation>
    <scope>NUCLEOTIDE SEQUENCE [LARGE SCALE GENOMIC DNA]</scope>
    <source>
        <strain evidence="2 3">IL3000</strain>
    </source>
</reference>
<feature type="region of interest" description="Disordered" evidence="1">
    <location>
        <begin position="1"/>
        <end position="33"/>
    </location>
</feature>
<dbReference type="VEuPathDB" id="TriTrypDB:TcIL3000_0_22730"/>
<comment type="caution">
    <text evidence="2">The sequence shown here is derived from an EMBL/GenBank/DDBJ whole genome shotgun (WGS) entry which is preliminary data.</text>
</comment>
<name>F9WJF0_TRYCI</name>
<reference evidence="3" key="1">
    <citation type="submission" date="2011-07" db="EMBL/GenBank/DDBJ databases">
        <title>Divergent evolution of antigenic variation in African trypanosomes.</title>
        <authorList>
            <person name="Jackson A.P."/>
            <person name="Berry A."/>
            <person name="Allison H.C."/>
            <person name="Burton P."/>
            <person name="Anderson J."/>
            <person name="Aslett M."/>
            <person name="Brown R."/>
            <person name="Corton N."/>
            <person name="Harris D."/>
            <person name="Hauser H."/>
            <person name="Gamble J."/>
            <person name="Gilderthorp R."/>
            <person name="McQuillan J."/>
            <person name="Quail M.A."/>
            <person name="Sanders M."/>
            <person name="Van Tonder A."/>
            <person name="Ginger M.L."/>
            <person name="Donelson J.E."/>
            <person name="Field M.C."/>
            <person name="Barry J.D."/>
            <person name="Berriman M."/>
            <person name="Hertz-Fowler C."/>
        </authorList>
    </citation>
    <scope>NUCLEOTIDE SEQUENCE [LARGE SCALE GENOMIC DNA]</scope>
    <source>
        <strain evidence="3">IL3000</strain>
    </source>
</reference>
<sequence>MPKRLAWSPEGDENDSWMSQRPQPKSGKEEAVSLPEDDEWMVWIRARRQEFRNPSWTMRTTIGEVLMEGMKDPRNLNLFHFLHLYYRDVPETVARFTVGDFLRDPERCIENGQWRRDIGMNLGRIRGRLSERLLHTSYDLFLCHIKTLEDWVRRGRKETVEAIARSLLDQALEQVQEAHTQEEKTV</sequence>
<evidence type="ECO:0000313" key="3">
    <source>
        <dbReference type="Proteomes" id="UP000000702"/>
    </source>
</evidence>